<gene>
    <name evidence="1" type="ORF">LTS18_014188</name>
</gene>
<protein>
    <submittedName>
        <fullName evidence="1">Uncharacterized protein</fullName>
    </submittedName>
</protein>
<comment type="caution">
    <text evidence="1">The sequence shown here is derived from an EMBL/GenBank/DDBJ whole genome shotgun (WGS) entry which is preliminary data.</text>
</comment>
<evidence type="ECO:0000313" key="2">
    <source>
        <dbReference type="Proteomes" id="UP001186974"/>
    </source>
</evidence>
<organism evidence="1 2">
    <name type="scientific">Coniosporium uncinatum</name>
    <dbReference type="NCBI Taxonomy" id="93489"/>
    <lineage>
        <taxon>Eukaryota</taxon>
        <taxon>Fungi</taxon>
        <taxon>Dikarya</taxon>
        <taxon>Ascomycota</taxon>
        <taxon>Pezizomycotina</taxon>
        <taxon>Dothideomycetes</taxon>
        <taxon>Dothideomycetes incertae sedis</taxon>
        <taxon>Coniosporium</taxon>
    </lineage>
</organism>
<dbReference type="EMBL" id="JAWDJW010006338">
    <property type="protein sequence ID" value="KAK3065344.1"/>
    <property type="molecule type" value="Genomic_DNA"/>
</dbReference>
<keyword evidence="2" id="KW-1185">Reference proteome</keyword>
<evidence type="ECO:0000313" key="1">
    <source>
        <dbReference type="EMBL" id="KAK3065344.1"/>
    </source>
</evidence>
<sequence length="937" mass="99940">MPGRCTSGTKKQAANKATSPNVTQTKPTAAISGNSAMPSASPDTTVKAFDLPQNSYSKPAVPVLASTSSIGRQTDGLFKEEVSPSSRTKKTQRGAQQPHLAPNPPDSTLDVNATSTQKAVPTVSAIPTIRIVQDHGAPSPASSTPRVRARPGSGVRPSQAPRPTAAYNALRVPAPPMQGITINHPQHIPVESRSPVVNTAISPPAGHSECSSSSSTEESAAYKAPSDASEDASEDVSDGSTVVWETQKKHNRNNASQSPVSSLSSRAPKPLAPIILASANSFQLLKPTVSTNAKKTFANLATNSKQPTTTSKTAKKKKNTAIKHGIAISQYESMKPVVVTPTPPFVPFQSLKKDYHAALPQRKRKNKSAKKLKEKADVTAADVVKVMVDSELAKETKPFEKVKAGIERKAGEKANVVDSVEVHEEINLGSDVGINPAEPVEVVVPEQDEGKFADLQIAVCFGPEPALKQIDRLFLSTAVKASTLRDLVNTLARHGTVRVIEFILAQDVEISVKGSALTMVSTLLVQPSSSIFGILFPLQGRVGPHKLRAWSNNTYTQTTKRRLQRPTHAIGEDPRGNSDGDFSISKFLGFEYGQDREPSYPRPSESIATTAIADTVALASVIAAELAPGLVFRNGMVMTVQYAAKLDAPVAGPHSEKPVVSEPITQKAANLESLSIAEALDRSFGLAKKPLVATATPKGKPAIAITEGVALQEERCLDQVEHMKKPERFDLSRLTRQTKQDVVKKTVIDCISVSSTDTVENWIMSPYIGGGMRSSLLSALMGLPHSNTEEEAECSVDSRELATACESLRSAEETTVPNTELDEETECLVDPRELNSTHESSRYVMPEQSSLADLSPFSSASSGLAPLKAIADCAQADVMVDDMGTSTKAVLLSTLSTTLEGKSPQELLKHFKSLAELSDIVNSQVQKTVKAPNASLA</sequence>
<reference evidence="1" key="1">
    <citation type="submission" date="2024-09" db="EMBL/GenBank/DDBJ databases">
        <title>Black Yeasts Isolated from many extreme environments.</title>
        <authorList>
            <person name="Coleine C."/>
            <person name="Stajich J.E."/>
            <person name="Selbmann L."/>
        </authorList>
    </citation>
    <scope>NUCLEOTIDE SEQUENCE</scope>
    <source>
        <strain evidence="1">CCFEE 5737</strain>
    </source>
</reference>
<proteinExistence type="predicted"/>
<name>A0ACC3DCU5_9PEZI</name>
<accession>A0ACC3DCU5</accession>
<dbReference type="Proteomes" id="UP001186974">
    <property type="component" value="Unassembled WGS sequence"/>
</dbReference>